<dbReference type="Proteomes" id="UP001365781">
    <property type="component" value="Unassembled WGS sequence"/>
</dbReference>
<dbReference type="InterPro" id="IPR036890">
    <property type="entry name" value="HATPase_C_sf"/>
</dbReference>
<dbReference type="CDD" id="cd16917">
    <property type="entry name" value="HATPase_UhpB-NarQ-NarX-like"/>
    <property type="match status" value="1"/>
</dbReference>
<keyword evidence="1" id="KW-0808">Transferase</keyword>
<dbReference type="EMBL" id="JBBAYM010000010">
    <property type="protein sequence ID" value="MEI5610980.1"/>
    <property type="molecule type" value="Genomic_DNA"/>
</dbReference>
<dbReference type="Gene3D" id="3.30.565.10">
    <property type="entry name" value="Histidine kinase-like ATPase, C-terminal domain"/>
    <property type="match status" value="1"/>
</dbReference>
<evidence type="ECO:0000313" key="9">
    <source>
        <dbReference type="Proteomes" id="UP001365781"/>
    </source>
</evidence>
<organism evidence="7 9">
    <name type="scientific">Streptomyces brasiliscabiei</name>
    <dbReference type="NCBI Taxonomy" id="2736302"/>
    <lineage>
        <taxon>Bacteria</taxon>
        <taxon>Bacillati</taxon>
        <taxon>Actinomycetota</taxon>
        <taxon>Actinomycetes</taxon>
        <taxon>Kitasatosporales</taxon>
        <taxon>Streptomycetaceae</taxon>
        <taxon>Streptomyces</taxon>
    </lineage>
</organism>
<dbReference type="InterPro" id="IPR029016">
    <property type="entry name" value="GAF-like_dom_sf"/>
</dbReference>
<feature type="domain" description="GAF" evidence="5">
    <location>
        <begin position="221"/>
        <end position="368"/>
    </location>
</feature>
<sequence>MSSSDEARVWLPQLRLDELLGELQARLDAARGTRDRVHSLLEAVLSVGRELELEQALRSIVEAAAVLVDAEYAALGVIGPDGKGLSAFHTVGVSAEQIARIGPYPEGHGILGELISHPEPLRLARIADHPASYGFPANHPPMNTFLGVPIRVREQVFGNLYLTEKRGGAQFDEEDESVLSTLAVAAGVAIDNARLYEESRLRERWLRANAEITHSLLSGGEPGDVLRLIAERAREIMTAGLAVVAVPMEGTESLTVELAIGDGAEAHRGLVLPRADNLIGLAFSDAAPVTSADVSQDETDAAGTPRFTGLGPAVAVPIGSGEGTRGILLLARAEGHTVFTEPEIERLQGFAAQAAVVMELTERRRDAEQIALLEDRDRIARDLHDLAIQRLFATGMTLQSAGRFIEHTEASERVLRAVDDLDETIKIIRSTIFGLRSREGGAGVGLRASAVRVVGEAASVLGFAPSLRLEGLLDTEVPKEVAEHVVAVLSESLTNVARHAHASRADVVLEADAAEVRLTVSDNGVGIPAEGRRSGLRNMAERARQSGGELETTSPPGRGTTLVWRVPVSHGR</sequence>
<dbReference type="InterPro" id="IPR003594">
    <property type="entry name" value="HATPase_dom"/>
</dbReference>
<protein>
    <submittedName>
        <fullName evidence="7">GAF domain-containing sensor histidine kinase</fullName>
    </submittedName>
</protein>
<dbReference type="GO" id="GO:0016301">
    <property type="term" value="F:kinase activity"/>
    <property type="evidence" value="ECO:0007669"/>
    <property type="project" value="UniProtKB-KW"/>
</dbReference>
<name>A0ABU8GCE4_9ACTN</name>
<reference evidence="7 9" key="1">
    <citation type="submission" date="2024-03" db="EMBL/GenBank/DDBJ databases">
        <title>First Report of Pectobacterium brasiliscabiei causing potato scab in china.</title>
        <authorList>
            <person name="Handique U."/>
        </authorList>
    </citation>
    <scope>NUCLEOTIDE SEQUENCE [LARGE SCALE GENOMIC DNA]</scope>
    <source>
        <strain evidence="7 9">ZRIMU1503</strain>
    </source>
</reference>
<evidence type="ECO:0000256" key="3">
    <source>
        <dbReference type="ARBA" id="ARBA00023012"/>
    </source>
</evidence>
<dbReference type="SUPFAM" id="SSF55781">
    <property type="entry name" value="GAF domain-like"/>
    <property type="match status" value="2"/>
</dbReference>
<dbReference type="EMBL" id="JBBAYM010000010">
    <property type="protein sequence ID" value="MEI5610860.1"/>
    <property type="molecule type" value="Genomic_DNA"/>
</dbReference>
<dbReference type="SMART" id="SM00387">
    <property type="entry name" value="HATPase_c"/>
    <property type="match status" value="1"/>
</dbReference>
<dbReference type="InterPro" id="IPR003018">
    <property type="entry name" value="GAF"/>
</dbReference>
<dbReference type="SUPFAM" id="SSF55874">
    <property type="entry name" value="ATPase domain of HSP90 chaperone/DNA topoisomerase II/histidine kinase"/>
    <property type="match status" value="1"/>
</dbReference>
<dbReference type="PANTHER" id="PTHR24421:SF56">
    <property type="entry name" value="OXYGEN SENSOR HISTIDINE KINASE RESPONSE REGULATOR DOST"/>
    <property type="match status" value="1"/>
</dbReference>
<keyword evidence="2 7" id="KW-0418">Kinase</keyword>
<dbReference type="SMART" id="SM00065">
    <property type="entry name" value="GAF"/>
    <property type="match status" value="2"/>
</dbReference>
<comment type="caution">
    <text evidence="7">The sequence shown here is derived from an EMBL/GenBank/DDBJ whole genome shotgun (WGS) entry which is preliminary data.</text>
</comment>
<dbReference type="PANTHER" id="PTHR24421">
    <property type="entry name" value="NITRATE/NITRITE SENSOR PROTEIN NARX-RELATED"/>
    <property type="match status" value="1"/>
</dbReference>
<evidence type="ECO:0000256" key="4">
    <source>
        <dbReference type="SAM" id="MobiDB-lite"/>
    </source>
</evidence>
<feature type="domain" description="GAF" evidence="5">
    <location>
        <begin position="52"/>
        <end position="200"/>
    </location>
</feature>
<dbReference type="Gene3D" id="1.20.5.1930">
    <property type="match status" value="1"/>
</dbReference>
<dbReference type="RefSeq" id="WP_336541410.1">
    <property type="nucleotide sequence ID" value="NZ_JBBAYL010000017.1"/>
</dbReference>
<evidence type="ECO:0000256" key="2">
    <source>
        <dbReference type="ARBA" id="ARBA00022777"/>
    </source>
</evidence>
<keyword evidence="9" id="KW-1185">Reference proteome</keyword>
<dbReference type="Pfam" id="PF07730">
    <property type="entry name" value="HisKA_3"/>
    <property type="match status" value="1"/>
</dbReference>
<dbReference type="Pfam" id="PF02518">
    <property type="entry name" value="HATPase_c"/>
    <property type="match status" value="1"/>
</dbReference>
<dbReference type="InterPro" id="IPR050482">
    <property type="entry name" value="Sensor_HK_TwoCompSys"/>
</dbReference>
<feature type="region of interest" description="Disordered" evidence="4">
    <location>
        <begin position="529"/>
        <end position="572"/>
    </location>
</feature>
<proteinExistence type="predicted"/>
<evidence type="ECO:0000313" key="8">
    <source>
        <dbReference type="EMBL" id="MEI5610980.1"/>
    </source>
</evidence>
<evidence type="ECO:0000259" key="5">
    <source>
        <dbReference type="SMART" id="SM00065"/>
    </source>
</evidence>
<evidence type="ECO:0000256" key="1">
    <source>
        <dbReference type="ARBA" id="ARBA00022679"/>
    </source>
</evidence>
<dbReference type="Pfam" id="PF13185">
    <property type="entry name" value="GAF_2"/>
    <property type="match status" value="2"/>
</dbReference>
<dbReference type="Gene3D" id="3.30.450.40">
    <property type="match status" value="2"/>
</dbReference>
<evidence type="ECO:0000313" key="7">
    <source>
        <dbReference type="EMBL" id="MEI5610860.1"/>
    </source>
</evidence>
<feature type="domain" description="Histidine kinase/HSP90-like ATPase" evidence="6">
    <location>
        <begin position="480"/>
        <end position="570"/>
    </location>
</feature>
<gene>
    <name evidence="7" type="ORF">WB403_16980</name>
    <name evidence="8" type="ORF">WB403_17595</name>
</gene>
<dbReference type="InterPro" id="IPR011712">
    <property type="entry name" value="Sig_transdc_His_kin_sub3_dim/P"/>
</dbReference>
<accession>A0ABU8GCE4</accession>
<keyword evidence="3" id="KW-0902">Two-component regulatory system</keyword>
<evidence type="ECO:0000259" key="6">
    <source>
        <dbReference type="SMART" id="SM00387"/>
    </source>
</evidence>